<organism evidence="1">
    <name type="scientific">Streptomyces sp. NBC_00049</name>
    <dbReference type="NCBI Taxonomy" id="2903617"/>
    <lineage>
        <taxon>Bacteria</taxon>
        <taxon>Bacillati</taxon>
        <taxon>Actinomycetota</taxon>
        <taxon>Actinomycetes</taxon>
        <taxon>Kitasatosporales</taxon>
        <taxon>Streptomycetaceae</taxon>
        <taxon>Streptomyces</taxon>
    </lineage>
</organism>
<protein>
    <submittedName>
        <fullName evidence="1">Uncharacterized protein</fullName>
    </submittedName>
</protein>
<dbReference type="EMBL" id="CP108264">
    <property type="protein sequence ID" value="WTU74986.1"/>
    <property type="molecule type" value="Genomic_DNA"/>
</dbReference>
<dbReference type="AlphaFoldDB" id="A0AAU2JTA2"/>
<reference evidence="1" key="1">
    <citation type="submission" date="2022-10" db="EMBL/GenBank/DDBJ databases">
        <title>The complete genomes of actinobacterial strains from the NBC collection.</title>
        <authorList>
            <person name="Joergensen T.S."/>
            <person name="Alvarez Arevalo M."/>
            <person name="Sterndorff E.B."/>
            <person name="Faurdal D."/>
            <person name="Vuksanovic O."/>
            <person name="Mourched A.-S."/>
            <person name="Charusanti P."/>
            <person name="Shaw S."/>
            <person name="Blin K."/>
            <person name="Weber T."/>
        </authorList>
    </citation>
    <scope>NUCLEOTIDE SEQUENCE</scope>
    <source>
        <strain evidence="1">NBC_00049</strain>
    </source>
</reference>
<sequence>MSFAVHARHVRDPGLPMHRRHAALGSAIVLHAPFGFRGTWQYLDMTGDLRRDPDALLRALDALERSREALIAELAAFAARRRAEKREQHRRSPSPHDIERLRAWRWRGPESHRVAVRMVRLQWTAHGGPFPAVPDEERAALVRMDATVAEHVSSYLASGGEPDPVRTARLRDVLPELRWCAGRGSAERCRYFHRLYVMAEVIVGDGPETA</sequence>
<name>A0AAU2JTA2_9ACTN</name>
<evidence type="ECO:0000313" key="1">
    <source>
        <dbReference type="EMBL" id="WTU74986.1"/>
    </source>
</evidence>
<gene>
    <name evidence="1" type="ORF">OG327_17635</name>
</gene>
<proteinExistence type="predicted"/>
<accession>A0AAU2JTA2</accession>